<dbReference type="GO" id="GO:0034058">
    <property type="term" value="P:endosomal vesicle fusion"/>
    <property type="evidence" value="ECO:0007669"/>
    <property type="project" value="TreeGrafter"/>
</dbReference>
<dbReference type="GO" id="GO:0008270">
    <property type="term" value="F:zinc ion binding"/>
    <property type="evidence" value="ECO:0007669"/>
    <property type="project" value="UniProtKB-KW"/>
</dbReference>
<keyword evidence="1" id="KW-0813">Transport</keyword>
<proteinExistence type="predicted"/>
<dbReference type="InterPro" id="IPR057779">
    <property type="entry name" value="Znf_RING_Vps41"/>
</dbReference>
<dbReference type="PANTHER" id="PTHR12616">
    <property type="entry name" value="VACUOLAR PROTEIN SORTING VPS41"/>
    <property type="match status" value="1"/>
</dbReference>
<evidence type="ECO:0000313" key="8">
    <source>
        <dbReference type="EMBL" id="KAJ5069563.1"/>
    </source>
</evidence>
<dbReference type="InterPro" id="IPR000547">
    <property type="entry name" value="Clathrin_H-chain/VPS_repeat"/>
</dbReference>
<gene>
    <name evidence="8" type="ORF">M0811_02133</name>
</gene>
<dbReference type="InterPro" id="IPR045111">
    <property type="entry name" value="Vps41/Vps8"/>
</dbReference>
<keyword evidence="4" id="KW-0863">Zinc-finger</keyword>
<keyword evidence="4" id="KW-0862">Zinc</keyword>
<evidence type="ECO:0000256" key="5">
    <source>
        <dbReference type="PROSITE-ProRule" id="PRU01006"/>
    </source>
</evidence>
<keyword evidence="4" id="KW-0479">Metal-binding</keyword>
<dbReference type="Gene3D" id="3.30.40.10">
    <property type="entry name" value="Zinc/RING finger domain, C3HC4 (zinc finger)"/>
    <property type="match status" value="1"/>
</dbReference>
<dbReference type="Pfam" id="PF23555">
    <property type="entry name" value="zf-RING_Vps41"/>
    <property type="match status" value="1"/>
</dbReference>
<dbReference type="GO" id="GO:0005770">
    <property type="term" value="C:late endosome"/>
    <property type="evidence" value="ECO:0007669"/>
    <property type="project" value="TreeGrafter"/>
</dbReference>
<organism evidence="8 9">
    <name type="scientific">Anaeramoeba ignava</name>
    <name type="common">Anaerobic marine amoeba</name>
    <dbReference type="NCBI Taxonomy" id="1746090"/>
    <lineage>
        <taxon>Eukaryota</taxon>
        <taxon>Metamonada</taxon>
        <taxon>Anaeramoebidae</taxon>
        <taxon>Anaeramoeba</taxon>
    </lineage>
</organism>
<dbReference type="Pfam" id="PF23411">
    <property type="entry name" value="Beta-prop_Vps41"/>
    <property type="match status" value="1"/>
</dbReference>
<dbReference type="GO" id="GO:0030897">
    <property type="term" value="C:HOPS complex"/>
    <property type="evidence" value="ECO:0007669"/>
    <property type="project" value="TreeGrafter"/>
</dbReference>
<dbReference type="AlphaFoldDB" id="A0A9Q0LDK0"/>
<dbReference type="InterPro" id="IPR036322">
    <property type="entry name" value="WD40_repeat_dom_sf"/>
</dbReference>
<dbReference type="Gene3D" id="2.130.10.10">
    <property type="entry name" value="YVTN repeat-like/Quinoprotein amine dehydrogenase"/>
    <property type="match status" value="1"/>
</dbReference>
<dbReference type="SUPFAM" id="SSF50978">
    <property type="entry name" value="WD40 repeat-like"/>
    <property type="match status" value="1"/>
</dbReference>
<feature type="coiled-coil region" evidence="6">
    <location>
        <begin position="327"/>
        <end position="354"/>
    </location>
</feature>
<evidence type="ECO:0000259" key="7">
    <source>
        <dbReference type="PROSITE" id="PS50089"/>
    </source>
</evidence>
<name>A0A9Q0LDK0_ANAIG</name>
<dbReference type="PANTHER" id="PTHR12616:SF1">
    <property type="entry name" value="VACUOLAR PROTEIN SORTING-ASSOCIATED PROTEIN 41 HOMOLOG"/>
    <property type="match status" value="1"/>
</dbReference>
<keyword evidence="6" id="KW-0175">Coiled coil</keyword>
<accession>A0A9Q0LDK0</accession>
<evidence type="ECO:0000256" key="3">
    <source>
        <dbReference type="ARBA" id="ARBA00029538"/>
    </source>
</evidence>
<dbReference type="GO" id="GO:0009267">
    <property type="term" value="P:cellular response to starvation"/>
    <property type="evidence" value="ECO:0007669"/>
    <property type="project" value="TreeGrafter"/>
</dbReference>
<evidence type="ECO:0000256" key="1">
    <source>
        <dbReference type="ARBA" id="ARBA00022448"/>
    </source>
</evidence>
<dbReference type="OMA" id="WHELAGN"/>
<dbReference type="GO" id="GO:0016236">
    <property type="term" value="P:macroautophagy"/>
    <property type="evidence" value="ECO:0007669"/>
    <property type="project" value="TreeGrafter"/>
</dbReference>
<dbReference type="InterPro" id="IPR013083">
    <property type="entry name" value="Znf_RING/FYVE/PHD"/>
</dbReference>
<dbReference type="OrthoDB" id="244107at2759"/>
<dbReference type="InterPro" id="IPR011990">
    <property type="entry name" value="TPR-like_helical_dom_sf"/>
</dbReference>
<dbReference type="Pfam" id="PF23556">
    <property type="entry name" value="TPR_Vps41"/>
    <property type="match status" value="1"/>
</dbReference>
<evidence type="ECO:0000256" key="2">
    <source>
        <dbReference type="ARBA" id="ARBA00022927"/>
    </source>
</evidence>
<dbReference type="Proteomes" id="UP001149090">
    <property type="component" value="Unassembled WGS sequence"/>
</dbReference>
<dbReference type="InterPro" id="IPR057780">
    <property type="entry name" value="Beta-prop_Vps41"/>
</dbReference>
<dbReference type="Gene3D" id="1.25.40.10">
    <property type="entry name" value="Tetratricopeptide repeat domain"/>
    <property type="match status" value="1"/>
</dbReference>
<evidence type="ECO:0000256" key="4">
    <source>
        <dbReference type="PROSITE-ProRule" id="PRU00175"/>
    </source>
</evidence>
<comment type="caution">
    <text evidence="8">The sequence shown here is derived from an EMBL/GenBank/DDBJ whole genome shotgun (WGS) entry which is preliminary data.</text>
</comment>
<reference evidence="8" key="1">
    <citation type="submission" date="2022-10" db="EMBL/GenBank/DDBJ databases">
        <title>Novel sulphate-reducing endosymbionts in the free-living metamonad Anaeramoeba.</title>
        <authorList>
            <person name="Jerlstrom-Hultqvist J."/>
            <person name="Cepicka I."/>
            <person name="Gallot-Lavallee L."/>
            <person name="Salas-Leiva D."/>
            <person name="Curtis B.A."/>
            <person name="Zahonova K."/>
            <person name="Pipaliya S."/>
            <person name="Dacks J."/>
            <person name="Roger A.J."/>
        </authorList>
    </citation>
    <scope>NUCLEOTIDE SEQUENCE</scope>
    <source>
        <strain evidence="8">BMAN</strain>
    </source>
</reference>
<dbReference type="GO" id="GO:0006623">
    <property type="term" value="P:protein targeting to vacuole"/>
    <property type="evidence" value="ECO:0007669"/>
    <property type="project" value="InterPro"/>
</dbReference>
<dbReference type="SMART" id="SM00184">
    <property type="entry name" value="RING"/>
    <property type="match status" value="1"/>
</dbReference>
<dbReference type="EMBL" id="JAPDFW010000103">
    <property type="protein sequence ID" value="KAJ5069563.1"/>
    <property type="molecule type" value="Genomic_DNA"/>
</dbReference>
<evidence type="ECO:0000256" key="6">
    <source>
        <dbReference type="SAM" id="Coils"/>
    </source>
</evidence>
<keyword evidence="2" id="KW-0653">Protein transport</keyword>
<dbReference type="SMART" id="SM00299">
    <property type="entry name" value="CLH"/>
    <property type="match status" value="1"/>
</dbReference>
<dbReference type="InterPro" id="IPR015943">
    <property type="entry name" value="WD40/YVTN_repeat-like_dom_sf"/>
</dbReference>
<dbReference type="CDD" id="cd16484">
    <property type="entry name" value="RING-H2_Vps"/>
    <property type="match status" value="1"/>
</dbReference>
<feature type="domain" description="RING-type" evidence="7">
    <location>
        <begin position="869"/>
        <end position="909"/>
    </location>
</feature>
<protein>
    <recommendedName>
        <fullName evidence="3">Vacuolar protein sorting-associated protein 41 homolog</fullName>
    </recommendedName>
</protein>
<keyword evidence="9" id="KW-1185">Reference proteome</keyword>
<evidence type="ECO:0000313" key="9">
    <source>
        <dbReference type="Proteomes" id="UP001149090"/>
    </source>
</evidence>
<dbReference type="PROSITE" id="PS50089">
    <property type="entry name" value="ZF_RING_2"/>
    <property type="match status" value="1"/>
</dbReference>
<sequence length="918" mass="107100">MSNENSNENTNDKNIIMDNETEIPKQFIIPNKIHDDFLDAFLEEDDEIEEENYEKPPLLKYERIGSFNIQKEENDQELSQTISCLKLTNNSYIIGTHQGKIYNLPFDKIVEFKSQFSYESTLIDICLDSTCRYIGACFRDGTVIVFDSLNDQATKFDFDDQITCLAIHPNFKPKGGSCVCGTKTGKIIYREKKFFSRSKILYSGNGEIISLTWKSNYIVWSNQEGIFVFDIETENPLGKVPPLSGSFPSLNNYRCNFKWISSDSFIVGWANVIIQIQITKQRTVKWKSLPPFNFIICGIGFHDNDYLVFTMEHLKSRLTDEKIGKILKTIQNFHEKKEKKQEEIEEEIKKEEIFEYLQNQFNLIPDVRIITQKGEEILKETISIKGYEVCSHIDFRMETQCMDWEIDRGCQTQSKLYVFTSPFQFVRATEADADDKVTWLVERLRYQDAFDVALENSGRLKRNNPTKLGENLLRHLLASKNKFKIQSAALQCPKVCGENPLMWEKWISQFFENQQFQEISPYIPIQNPRLKQEIYEMILNSFLENDNLDLFYQTINKWPKNIYNPRAIILIILDKQKKINSLDERLALPLADLYIEIKEYDKALKIHFYLKKLDVFEMIELYNIFDSVSHKISELIKLDATKTIQLLVLNTDKIAPSIVVPQLSNNKQLLYQYLLDLSDRNPKSIQDYHVNLMKLIFEFDPKNLLNFFKGSNYVPLEIAYEFCQKNSLYNESVYILKRMGQNLDALILMLDKLKNINKAIKFVMKENDNELMTRLINYCRSSNPNFFTPLLKSVVHSQFQITKLLQRIPQGVEIPKLGEALKFLLLEYQSKVKLKNLATEVIIRDCAGLMFSLNSRMRMGMVIQKDRICPICSGKIVQSDDVVLFFCGHTFHKSCLREKTSNQPFCTECAVKQKSDND</sequence>
<dbReference type="PROSITE" id="PS50236">
    <property type="entry name" value="CHCR"/>
    <property type="match status" value="1"/>
</dbReference>
<dbReference type="SUPFAM" id="SSF57850">
    <property type="entry name" value="RING/U-box"/>
    <property type="match status" value="1"/>
</dbReference>
<dbReference type="InterPro" id="IPR001841">
    <property type="entry name" value="Znf_RING"/>
</dbReference>
<feature type="repeat" description="CHCR" evidence="5">
    <location>
        <begin position="644"/>
        <end position="788"/>
    </location>
</feature>